<evidence type="ECO:0000313" key="1">
    <source>
        <dbReference type="EMBL" id="MDA3616840.1"/>
    </source>
</evidence>
<comment type="caution">
    <text evidence="1">The sequence shown here is derived from an EMBL/GenBank/DDBJ whole genome shotgun (WGS) entry which is preliminary data.</text>
</comment>
<dbReference type="RefSeq" id="WP_407033169.1">
    <property type="nucleotide sequence ID" value="NZ_JAQGEF010000050.1"/>
</dbReference>
<organism evidence="1 2">
    <name type="scientific">Polluticaenibacter yanchengensis</name>
    <dbReference type="NCBI Taxonomy" id="3014562"/>
    <lineage>
        <taxon>Bacteria</taxon>
        <taxon>Pseudomonadati</taxon>
        <taxon>Bacteroidota</taxon>
        <taxon>Chitinophagia</taxon>
        <taxon>Chitinophagales</taxon>
        <taxon>Chitinophagaceae</taxon>
        <taxon>Polluticaenibacter</taxon>
    </lineage>
</organism>
<gene>
    <name evidence="1" type="ORF">O3P16_18695</name>
</gene>
<name>A0ABT4UPR6_9BACT</name>
<dbReference type="Proteomes" id="UP001210231">
    <property type="component" value="Unassembled WGS sequence"/>
</dbReference>
<evidence type="ECO:0000313" key="2">
    <source>
        <dbReference type="Proteomes" id="UP001210231"/>
    </source>
</evidence>
<dbReference type="EMBL" id="JAQGEF010000050">
    <property type="protein sequence ID" value="MDA3616840.1"/>
    <property type="molecule type" value="Genomic_DNA"/>
</dbReference>
<proteinExistence type="predicted"/>
<accession>A0ABT4UPR6</accession>
<sequence length="268" mass="31128">MRYSNITNKLLLFSFICLLKSLDVYAGKKKLKDGVKVDFEQIFQRWHQPSLDVQIRYEYLSSTDTIETDCSYMYRGKSLYMKTDQYEQLSDDSLVILIDHDLKQVSIERAVASDTVSRTGLLSSYSKQLAGDLKQYSQEVSESGNQTIYIFSSKDYAYAKQIPREQVFYHYNKDRSEITLVEYMKNTVLKVDTKIHPEAADTAHPGYRILSKEGDWVWLHIEERQRLVYSYRESVTGALPLSRALVLKSGENGPELTERFKDYVLISN</sequence>
<evidence type="ECO:0008006" key="3">
    <source>
        <dbReference type="Google" id="ProtNLM"/>
    </source>
</evidence>
<protein>
    <recommendedName>
        <fullName evidence="3">Outer membrane lipoprotein-sorting protein</fullName>
    </recommendedName>
</protein>
<reference evidence="1 2" key="1">
    <citation type="submission" date="2022-12" db="EMBL/GenBank/DDBJ databases">
        <title>Chitinophagaceae gen. sp. nov., a new member of the family Chitinophagaceae, isolated from soil in a chemical factory.</title>
        <authorList>
            <person name="Ke Z."/>
        </authorList>
    </citation>
    <scope>NUCLEOTIDE SEQUENCE [LARGE SCALE GENOMIC DNA]</scope>
    <source>
        <strain evidence="1 2">LY-5</strain>
    </source>
</reference>
<keyword evidence="2" id="KW-1185">Reference proteome</keyword>